<gene>
    <name evidence="8" type="ORF">QJS04_geneDACA018559</name>
</gene>
<dbReference type="InterPro" id="IPR031052">
    <property type="entry name" value="FHY3/FAR1"/>
</dbReference>
<dbReference type="GO" id="GO:0005634">
    <property type="term" value="C:nucleus"/>
    <property type="evidence" value="ECO:0007669"/>
    <property type="project" value="UniProtKB-SubCell"/>
</dbReference>
<dbReference type="SMART" id="SM00575">
    <property type="entry name" value="ZnF_PMZ"/>
    <property type="match status" value="1"/>
</dbReference>
<comment type="subcellular location">
    <subcellularLocation>
        <location evidence="6">Nucleus</location>
    </subcellularLocation>
</comment>
<evidence type="ECO:0000313" key="8">
    <source>
        <dbReference type="EMBL" id="KAK1279971.1"/>
    </source>
</evidence>
<dbReference type="PANTHER" id="PTHR31669:SF297">
    <property type="entry name" value="PROTEIN FAR1-RELATED SEQUENCE"/>
    <property type="match status" value="1"/>
</dbReference>
<sequence>MEEQLANTYTINMFRKFQDELRQLIQLNHTCIGDEDGCKKFQVIEIVKTNRGENKQLRFDVLYKGATKEVSCICKSFEFCGILCRHALCILRSEFVTKIPDKYLMDRWTKDFKRIHSIATIENSKSMLNIPMEYDNLYNLGLRTIQEIVEMVSSFFDASSFVATLFEEPKTRTTNHVSTLVDASMAYQPNSTCQSTNHASNNIANSEKLLDPVAAQAKGRPKSKRKVSRCEIAVNRLKDVCAI</sequence>
<keyword evidence="2 6" id="KW-0479">Metal-binding</keyword>
<comment type="caution">
    <text evidence="8">The sequence shown here is derived from an EMBL/GenBank/DDBJ whole genome shotgun (WGS) entry which is preliminary data.</text>
</comment>
<keyword evidence="4 6" id="KW-0862">Zinc</keyword>
<accession>A0AAV9BTG6</accession>
<reference evidence="8" key="1">
    <citation type="journal article" date="2023" name="Nat. Commun.">
        <title>Diploid and tetraploid genomes of Acorus and the evolution of monocots.</title>
        <authorList>
            <person name="Ma L."/>
            <person name="Liu K.W."/>
            <person name="Li Z."/>
            <person name="Hsiao Y.Y."/>
            <person name="Qi Y."/>
            <person name="Fu T."/>
            <person name="Tang G.D."/>
            <person name="Zhang D."/>
            <person name="Sun W.H."/>
            <person name="Liu D.K."/>
            <person name="Li Y."/>
            <person name="Chen G.Z."/>
            <person name="Liu X.D."/>
            <person name="Liao X.Y."/>
            <person name="Jiang Y.T."/>
            <person name="Yu X."/>
            <person name="Hao Y."/>
            <person name="Huang J."/>
            <person name="Zhao X.W."/>
            <person name="Ke S."/>
            <person name="Chen Y.Y."/>
            <person name="Wu W.L."/>
            <person name="Hsu J.L."/>
            <person name="Lin Y.F."/>
            <person name="Huang M.D."/>
            <person name="Li C.Y."/>
            <person name="Huang L."/>
            <person name="Wang Z.W."/>
            <person name="Zhao X."/>
            <person name="Zhong W.Y."/>
            <person name="Peng D.H."/>
            <person name="Ahmad S."/>
            <person name="Lan S."/>
            <person name="Zhang J.S."/>
            <person name="Tsai W.C."/>
            <person name="Van de Peer Y."/>
            <person name="Liu Z.J."/>
        </authorList>
    </citation>
    <scope>NUCLEOTIDE SEQUENCE</scope>
    <source>
        <strain evidence="8">SCP</strain>
    </source>
</reference>
<evidence type="ECO:0000256" key="1">
    <source>
        <dbReference type="ARBA" id="ARBA00005889"/>
    </source>
</evidence>
<dbReference type="PROSITE" id="PS50966">
    <property type="entry name" value="ZF_SWIM"/>
    <property type="match status" value="1"/>
</dbReference>
<dbReference type="GO" id="GO:0008270">
    <property type="term" value="F:zinc ion binding"/>
    <property type="evidence" value="ECO:0007669"/>
    <property type="project" value="UniProtKB-UniRule"/>
</dbReference>
<evidence type="ECO:0000313" key="9">
    <source>
        <dbReference type="Proteomes" id="UP001179952"/>
    </source>
</evidence>
<dbReference type="EMBL" id="JAUJYN010000001">
    <property type="protein sequence ID" value="KAK1279971.1"/>
    <property type="molecule type" value="Genomic_DNA"/>
</dbReference>
<dbReference type="InterPro" id="IPR006564">
    <property type="entry name" value="Znf_PMZ"/>
</dbReference>
<name>A0AAV9BTG6_ACOGR</name>
<dbReference type="PANTHER" id="PTHR31669">
    <property type="entry name" value="PROTEIN FAR1-RELATED SEQUENCE 10-RELATED"/>
    <property type="match status" value="1"/>
</dbReference>
<protein>
    <recommendedName>
        <fullName evidence="6">Protein FAR1-RELATED SEQUENCE</fullName>
    </recommendedName>
</protein>
<evidence type="ECO:0000256" key="3">
    <source>
        <dbReference type="ARBA" id="ARBA00022771"/>
    </source>
</evidence>
<evidence type="ECO:0000256" key="2">
    <source>
        <dbReference type="ARBA" id="ARBA00022723"/>
    </source>
</evidence>
<dbReference type="Pfam" id="PF04434">
    <property type="entry name" value="SWIM"/>
    <property type="match status" value="1"/>
</dbReference>
<reference evidence="8" key="2">
    <citation type="submission" date="2023-06" db="EMBL/GenBank/DDBJ databases">
        <authorList>
            <person name="Ma L."/>
            <person name="Liu K.-W."/>
            <person name="Li Z."/>
            <person name="Hsiao Y.-Y."/>
            <person name="Qi Y."/>
            <person name="Fu T."/>
            <person name="Tang G."/>
            <person name="Zhang D."/>
            <person name="Sun W.-H."/>
            <person name="Liu D.-K."/>
            <person name="Li Y."/>
            <person name="Chen G.-Z."/>
            <person name="Liu X.-D."/>
            <person name="Liao X.-Y."/>
            <person name="Jiang Y.-T."/>
            <person name="Yu X."/>
            <person name="Hao Y."/>
            <person name="Huang J."/>
            <person name="Zhao X.-W."/>
            <person name="Ke S."/>
            <person name="Chen Y.-Y."/>
            <person name="Wu W.-L."/>
            <person name="Hsu J.-L."/>
            <person name="Lin Y.-F."/>
            <person name="Huang M.-D."/>
            <person name="Li C.-Y."/>
            <person name="Huang L."/>
            <person name="Wang Z.-W."/>
            <person name="Zhao X."/>
            <person name="Zhong W.-Y."/>
            <person name="Peng D.-H."/>
            <person name="Ahmad S."/>
            <person name="Lan S."/>
            <person name="Zhang J.-S."/>
            <person name="Tsai W.-C."/>
            <person name="Van De Peer Y."/>
            <person name="Liu Z.-J."/>
        </authorList>
    </citation>
    <scope>NUCLEOTIDE SEQUENCE</scope>
    <source>
        <strain evidence="8">SCP</strain>
        <tissue evidence="8">Leaves</tissue>
    </source>
</reference>
<evidence type="ECO:0000256" key="6">
    <source>
        <dbReference type="RuleBase" id="RU367018"/>
    </source>
</evidence>
<evidence type="ECO:0000259" key="7">
    <source>
        <dbReference type="PROSITE" id="PS50966"/>
    </source>
</evidence>
<evidence type="ECO:0000256" key="5">
    <source>
        <dbReference type="PROSITE-ProRule" id="PRU00325"/>
    </source>
</evidence>
<dbReference type="Proteomes" id="UP001179952">
    <property type="component" value="Unassembled WGS sequence"/>
</dbReference>
<comment type="similarity">
    <text evidence="1 6">Belongs to the FHY3/FAR1 family.</text>
</comment>
<evidence type="ECO:0000256" key="4">
    <source>
        <dbReference type="ARBA" id="ARBA00022833"/>
    </source>
</evidence>
<dbReference type="InterPro" id="IPR007527">
    <property type="entry name" value="Znf_SWIM"/>
</dbReference>
<dbReference type="AlphaFoldDB" id="A0AAV9BTG6"/>
<comment type="function">
    <text evidence="6">Putative transcription activator involved in regulating light control of development.</text>
</comment>
<organism evidence="8 9">
    <name type="scientific">Acorus gramineus</name>
    <name type="common">Dwarf sweet flag</name>
    <dbReference type="NCBI Taxonomy" id="55184"/>
    <lineage>
        <taxon>Eukaryota</taxon>
        <taxon>Viridiplantae</taxon>
        <taxon>Streptophyta</taxon>
        <taxon>Embryophyta</taxon>
        <taxon>Tracheophyta</taxon>
        <taxon>Spermatophyta</taxon>
        <taxon>Magnoliopsida</taxon>
        <taxon>Liliopsida</taxon>
        <taxon>Acoraceae</taxon>
        <taxon>Acorus</taxon>
    </lineage>
</organism>
<dbReference type="GO" id="GO:0006355">
    <property type="term" value="P:regulation of DNA-templated transcription"/>
    <property type="evidence" value="ECO:0007669"/>
    <property type="project" value="UniProtKB-UniRule"/>
</dbReference>
<keyword evidence="6" id="KW-0539">Nucleus</keyword>
<proteinExistence type="inferred from homology"/>
<keyword evidence="3 5" id="KW-0863">Zinc-finger</keyword>
<feature type="domain" description="SWIM-type" evidence="7">
    <location>
        <begin position="57"/>
        <end position="95"/>
    </location>
</feature>
<keyword evidence="9" id="KW-1185">Reference proteome</keyword>